<dbReference type="PROSITE" id="PS51186">
    <property type="entry name" value="GNAT"/>
    <property type="match status" value="1"/>
</dbReference>
<dbReference type="PANTHER" id="PTHR43125:SF1">
    <property type="entry name" value="INOSITOL-3-PHOSPHATE SYNTHASE"/>
    <property type="match status" value="1"/>
</dbReference>
<dbReference type="eggNOG" id="COG1260">
    <property type="taxonomic scope" value="Bacteria"/>
</dbReference>
<dbReference type="SUPFAM" id="SSF55347">
    <property type="entry name" value="Glyceraldehyde-3-phosphate dehydrogenase-like, C-terminal domain"/>
    <property type="match status" value="1"/>
</dbReference>
<dbReference type="Gene3D" id="3.40.50.720">
    <property type="entry name" value="NAD(P)-binding Rossmann-like Domain"/>
    <property type="match status" value="1"/>
</dbReference>
<dbReference type="HOGENOM" id="CLU_477104_0_0_5"/>
<dbReference type="PANTHER" id="PTHR43125">
    <property type="entry name" value="INOSITOL-3-PHOSPHATE SYNTHASE"/>
    <property type="match status" value="1"/>
</dbReference>
<feature type="domain" description="N-acetyltransferase" evidence="2">
    <location>
        <begin position="15"/>
        <end position="150"/>
    </location>
</feature>
<accession>Q11EV4</accession>
<dbReference type="GO" id="GO:0016747">
    <property type="term" value="F:acyltransferase activity, transferring groups other than amino-acyl groups"/>
    <property type="evidence" value="ECO:0007669"/>
    <property type="project" value="InterPro"/>
</dbReference>
<dbReference type="Gene3D" id="3.30.360.10">
    <property type="entry name" value="Dihydrodipicolinate Reductase, domain 2"/>
    <property type="match status" value="1"/>
</dbReference>
<dbReference type="InterPro" id="IPR000182">
    <property type="entry name" value="GNAT_dom"/>
</dbReference>
<dbReference type="InterPro" id="IPR052199">
    <property type="entry name" value="MIPS"/>
</dbReference>
<evidence type="ECO:0000259" key="2">
    <source>
        <dbReference type="PROSITE" id="PS51186"/>
    </source>
</evidence>
<organism evidence="3">
    <name type="scientific">Chelativorans sp. (strain BNC1)</name>
    <dbReference type="NCBI Taxonomy" id="266779"/>
    <lineage>
        <taxon>Bacteria</taxon>
        <taxon>Pseudomonadati</taxon>
        <taxon>Pseudomonadota</taxon>
        <taxon>Alphaproteobacteria</taxon>
        <taxon>Hyphomicrobiales</taxon>
        <taxon>Phyllobacteriaceae</taxon>
        <taxon>Chelativorans</taxon>
    </lineage>
</organism>
<dbReference type="InterPro" id="IPR016181">
    <property type="entry name" value="Acyl_CoA_acyltransferase"/>
</dbReference>
<dbReference type="KEGG" id="mes:Meso_2694"/>
<dbReference type="STRING" id="266779.Meso_2694"/>
<dbReference type="InterPro" id="IPR013021">
    <property type="entry name" value="Myo-inos-1-P_Synthase_GAPDH"/>
</dbReference>
<dbReference type="Pfam" id="PF00583">
    <property type="entry name" value="Acetyltransf_1"/>
    <property type="match status" value="1"/>
</dbReference>
<dbReference type="AlphaFoldDB" id="Q11EV4"/>
<dbReference type="EMBL" id="CP000390">
    <property type="protein sequence ID" value="ABG64071.1"/>
    <property type="molecule type" value="Genomic_DNA"/>
</dbReference>
<name>Q11EV4_CHESB</name>
<sequence length="571" mass="63018">MLRNEANTIEATIKAAIRPCRASDLPSLEWMGLFAPHRHIIQQTFEAQERGEALMLLAVASGFPIAQVWIDFTRDEDAGYFWAIRTFHPLQGTGIGSRIIRAAEREAWSRGRRRAELETDVHLMPFYERLGWREAGKGDEGRRLMTKDISPAGPSATGILSRASNPTLEQNRPVSVSLRPEGARSATGPALGYRSLPSRKHGDETMHGAQVRVGIVGVGNCASSFVQGLTYYRGMRSNNPIPGIMNPEIGGYYIDDIIVSSAFDVNASKVGKDVSDAIFAHPNNTIRFTDVGPTGVTVSRGRTLDGIGKYLRDELQESDEPEADVAEVLTESKTEVLVSYLPVGSELAARFYAEEALKAGCAFVNCMPVFIASRPEWRKKFEDRGLPIIGDDIKSQVGATIVHRVLTNLFRERGIRLDRTYQLNFGGNTDFQNMLERERLESKKISKTQAVTSQLGVPMEPENIHVGPSDHVPWLSDRKWAYIRMEGTTFGGVPINCELKLEVWDSPNSAGVVIDAVRCAKLAMDRGEAGALVGPSSYFMKSPPEQFTDAEARLRTLQFIGGDQIATGFKQ</sequence>
<dbReference type="GO" id="GO:0004512">
    <property type="term" value="F:inositol-3-phosphate synthase activity"/>
    <property type="evidence" value="ECO:0007669"/>
    <property type="project" value="TreeGrafter"/>
</dbReference>
<dbReference type="SUPFAM" id="SSF51735">
    <property type="entry name" value="NAD(P)-binding Rossmann-fold domains"/>
    <property type="match status" value="1"/>
</dbReference>
<evidence type="ECO:0000313" key="3">
    <source>
        <dbReference type="EMBL" id="ABG64071.1"/>
    </source>
</evidence>
<dbReference type="GO" id="GO:0006021">
    <property type="term" value="P:inositol biosynthetic process"/>
    <property type="evidence" value="ECO:0007669"/>
    <property type="project" value="TreeGrafter"/>
</dbReference>
<proteinExistence type="predicted"/>
<dbReference type="Pfam" id="PF01658">
    <property type="entry name" value="Inos-1-P_synth"/>
    <property type="match status" value="1"/>
</dbReference>
<feature type="region of interest" description="Disordered" evidence="1">
    <location>
        <begin position="155"/>
        <end position="203"/>
    </location>
</feature>
<dbReference type="SUPFAM" id="SSF55729">
    <property type="entry name" value="Acyl-CoA N-acyltransferases (Nat)"/>
    <property type="match status" value="1"/>
</dbReference>
<feature type="compositionally biased region" description="Polar residues" evidence="1">
    <location>
        <begin position="162"/>
        <end position="174"/>
    </location>
</feature>
<evidence type="ECO:0000256" key="1">
    <source>
        <dbReference type="SAM" id="MobiDB-lite"/>
    </source>
</evidence>
<dbReference type="Gene3D" id="3.40.630.30">
    <property type="match status" value="1"/>
</dbReference>
<reference evidence="3" key="1">
    <citation type="submission" date="2006-06" db="EMBL/GenBank/DDBJ databases">
        <title>Complete sequence of chromosome of Chelativorans sp. BNC1.</title>
        <authorList>
            <consortium name="US DOE Joint Genome Institute"/>
            <person name="Copeland A."/>
            <person name="Lucas S."/>
            <person name="Lapidus A."/>
            <person name="Barry K."/>
            <person name="Detter J.C."/>
            <person name="Glavina del Rio T."/>
            <person name="Hammon N."/>
            <person name="Israni S."/>
            <person name="Dalin E."/>
            <person name="Tice H."/>
            <person name="Pitluck S."/>
            <person name="Chertkov O."/>
            <person name="Brettin T."/>
            <person name="Bruce D."/>
            <person name="Han C."/>
            <person name="Tapia R."/>
            <person name="Gilna P."/>
            <person name="Schmutz J."/>
            <person name="Larimer F."/>
            <person name="Land M."/>
            <person name="Hauser L."/>
            <person name="Kyrpides N."/>
            <person name="Mikhailova N."/>
            <person name="Richardson P."/>
        </authorList>
    </citation>
    <scope>NUCLEOTIDE SEQUENCE</scope>
    <source>
        <strain evidence="3">BNC1</strain>
    </source>
</reference>
<protein>
    <submittedName>
        <fullName evidence="3">Myo-inositol-1-phosphate synthase</fullName>
    </submittedName>
</protein>
<dbReference type="eggNOG" id="COG0456">
    <property type="taxonomic scope" value="Bacteria"/>
</dbReference>
<dbReference type="OrthoDB" id="9766811at2"/>
<dbReference type="InterPro" id="IPR036291">
    <property type="entry name" value="NAD(P)-bd_dom_sf"/>
</dbReference>
<gene>
    <name evidence="3" type="ordered locus">Meso_2694</name>
</gene>